<keyword evidence="2" id="KW-1185">Reference proteome</keyword>
<reference evidence="1" key="1">
    <citation type="journal article" date="2023" name="PhytoFront">
        <title>Draft Genome Resources of Seven Strains of Tilletia horrida, Causal Agent of Kernel Smut of Rice.</title>
        <authorList>
            <person name="Khanal S."/>
            <person name="Antony Babu S."/>
            <person name="Zhou X.G."/>
        </authorList>
    </citation>
    <scope>NUCLEOTIDE SEQUENCE</scope>
    <source>
        <strain evidence="1">TX6</strain>
    </source>
</reference>
<evidence type="ECO:0000313" key="1">
    <source>
        <dbReference type="EMBL" id="KAK0541980.1"/>
    </source>
</evidence>
<protein>
    <submittedName>
        <fullName evidence="1">Uncharacterized protein</fullName>
    </submittedName>
</protein>
<dbReference type="Proteomes" id="UP001176517">
    <property type="component" value="Unassembled WGS sequence"/>
</dbReference>
<gene>
    <name evidence="1" type="ORF">OC846_006883</name>
</gene>
<evidence type="ECO:0000313" key="2">
    <source>
        <dbReference type="Proteomes" id="UP001176517"/>
    </source>
</evidence>
<organism evidence="1 2">
    <name type="scientific">Tilletia horrida</name>
    <dbReference type="NCBI Taxonomy" id="155126"/>
    <lineage>
        <taxon>Eukaryota</taxon>
        <taxon>Fungi</taxon>
        <taxon>Dikarya</taxon>
        <taxon>Basidiomycota</taxon>
        <taxon>Ustilaginomycotina</taxon>
        <taxon>Exobasidiomycetes</taxon>
        <taxon>Tilletiales</taxon>
        <taxon>Tilletiaceae</taxon>
        <taxon>Tilletia</taxon>
    </lineage>
</organism>
<dbReference type="AlphaFoldDB" id="A0AAN6GKK1"/>
<sequence>TFSDHSILRRNKVPLDLYQNERDFEDVARAIGRWIAAYKRSDHLVQASNSSATIGNDEVSIRAFRGHMAHVRRTQAKL</sequence>
<accession>A0AAN6GKK1</accession>
<proteinExistence type="predicted"/>
<dbReference type="EMBL" id="JAPDMZ010000666">
    <property type="protein sequence ID" value="KAK0541980.1"/>
    <property type="molecule type" value="Genomic_DNA"/>
</dbReference>
<name>A0AAN6GKK1_9BASI</name>
<feature type="non-terminal residue" evidence="1">
    <location>
        <position position="1"/>
    </location>
</feature>
<comment type="caution">
    <text evidence="1">The sequence shown here is derived from an EMBL/GenBank/DDBJ whole genome shotgun (WGS) entry which is preliminary data.</text>
</comment>